<dbReference type="SUPFAM" id="SSF88713">
    <property type="entry name" value="Glycoside hydrolase/deacetylase"/>
    <property type="match status" value="1"/>
</dbReference>
<evidence type="ECO:0000256" key="2">
    <source>
        <dbReference type="ARBA" id="ARBA00022801"/>
    </source>
</evidence>
<feature type="region of interest" description="Disordered" evidence="3">
    <location>
        <begin position="299"/>
        <end position="358"/>
    </location>
</feature>
<dbReference type="GO" id="GO:0004099">
    <property type="term" value="F:chitin deacetylase activity"/>
    <property type="evidence" value="ECO:0007669"/>
    <property type="project" value="UniProtKB-ARBA"/>
</dbReference>
<sequence>MLSNKLFLIASLGLVALTNAQETSTFQFKDTYPEPYKVPQPKKEWLDLIANASIADAPLLKTDANGGLVLPENPENDPHCLWTTTQCLDKEDVYTCPTTGEWGVTFDDGPSEFSPALYDYLDKKNEKVTFYMVGGQVKQFPELLKRAYDAGHEIAMHTWSHSYMTTLTNEELVAELKWTEQIIKEVIGVSPKYYRPPFGNIDNRVRDIGKALGFTPVIWSVDTNDWYLPSDPTFQAQWITNNVTEWASKNTTQGGVSLAHDLYKETVDAALNYLPILEDAYDLKTVAQCNSQNAYKEGKGTAAGGNNTTQPSASSSAGASGSASESSKPSSEAGGDKKENAEKDSATKGQEDDESAASTLVMSATSMLLVLAAAALSA</sequence>
<dbReference type="Proteomes" id="UP001234581">
    <property type="component" value="Unassembled WGS sequence"/>
</dbReference>
<dbReference type="PANTHER" id="PTHR10587">
    <property type="entry name" value="GLYCOSYL TRANSFERASE-RELATED"/>
    <property type="match status" value="1"/>
</dbReference>
<feature type="domain" description="NodB homology" evidence="5">
    <location>
        <begin position="100"/>
        <end position="286"/>
    </location>
</feature>
<gene>
    <name evidence="6" type="ORF">O0I10_011353</name>
</gene>
<feature type="compositionally biased region" description="Basic and acidic residues" evidence="3">
    <location>
        <begin position="334"/>
        <end position="350"/>
    </location>
</feature>
<name>A0AAD7XWT4_9FUNG</name>
<evidence type="ECO:0000256" key="3">
    <source>
        <dbReference type="SAM" id="MobiDB-lite"/>
    </source>
</evidence>
<protein>
    <recommendedName>
        <fullName evidence="5">NodB homology domain-containing protein</fullName>
    </recommendedName>
</protein>
<feature type="signal peptide" evidence="4">
    <location>
        <begin position="1"/>
        <end position="20"/>
    </location>
</feature>
<dbReference type="GO" id="GO:0016020">
    <property type="term" value="C:membrane"/>
    <property type="evidence" value="ECO:0007669"/>
    <property type="project" value="TreeGrafter"/>
</dbReference>
<dbReference type="GO" id="GO:0009272">
    <property type="term" value="P:fungal-type cell wall biogenesis"/>
    <property type="evidence" value="ECO:0007669"/>
    <property type="project" value="UniProtKB-ARBA"/>
</dbReference>
<dbReference type="EMBL" id="JARTCD010000088">
    <property type="protein sequence ID" value="KAJ8652972.1"/>
    <property type="molecule type" value="Genomic_DNA"/>
</dbReference>
<dbReference type="AlphaFoldDB" id="A0AAD7XWT4"/>
<evidence type="ECO:0000256" key="4">
    <source>
        <dbReference type="SAM" id="SignalP"/>
    </source>
</evidence>
<dbReference type="GO" id="GO:0046872">
    <property type="term" value="F:metal ion binding"/>
    <property type="evidence" value="ECO:0007669"/>
    <property type="project" value="UniProtKB-KW"/>
</dbReference>
<dbReference type="PANTHER" id="PTHR10587:SF133">
    <property type="entry name" value="CHITIN DEACETYLASE 1-RELATED"/>
    <property type="match status" value="1"/>
</dbReference>
<organism evidence="6 7">
    <name type="scientific">Lichtheimia ornata</name>
    <dbReference type="NCBI Taxonomy" id="688661"/>
    <lineage>
        <taxon>Eukaryota</taxon>
        <taxon>Fungi</taxon>
        <taxon>Fungi incertae sedis</taxon>
        <taxon>Mucoromycota</taxon>
        <taxon>Mucoromycotina</taxon>
        <taxon>Mucoromycetes</taxon>
        <taxon>Mucorales</taxon>
        <taxon>Lichtheimiaceae</taxon>
        <taxon>Lichtheimia</taxon>
    </lineage>
</organism>
<dbReference type="InterPro" id="IPR050248">
    <property type="entry name" value="Polysacc_deacetylase_ArnD"/>
</dbReference>
<feature type="chain" id="PRO_5042048102" description="NodB homology domain-containing protein" evidence="4">
    <location>
        <begin position="21"/>
        <end position="378"/>
    </location>
</feature>
<keyword evidence="4" id="KW-0732">Signal</keyword>
<evidence type="ECO:0000259" key="5">
    <source>
        <dbReference type="PROSITE" id="PS51677"/>
    </source>
</evidence>
<evidence type="ECO:0000313" key="6">
    <source>
        <dbReference type="EMBL" id="KAJ8652972.1"/>
    </source>
</evidence>
<dbReference type="RefSeq" id="XP_058337886.1">
    <property type="nucleotide sequence ID" value="XM_058491321.1"/>
</dbReference>
<dbReference type="Pfam" id="PF01522">
    <property type="entry name" value="Polysacc_deac_1"/>
    <property type="match status" value="1"/>
</dbReference>
<keyword evidence="7" id="KW-1185">Reference proteome</keyword>
<dbReference type="GO" id="GO:0005975">
    <property type="term" value="P:carbohydrate metabolic process"/>
    <property type="evidence" value="ECO:0007669"/>
    <property type="project" value="InterPro"/>
</dbReference>
<dbReference type="InterPro" id="IPR002509">
    <property type="entry name" value="NODB_dom"/>
</dbReference>
<keyword evidence="1" id="KW-0479">Metal-binding</keyword>
<accession>A0AAD7XWT4</accession>
<dbReference type="GeneID" id="83218754"/>
<keyword evidence="2" id="KW-0378">Hydrolase</keyword>
<feature type="compositionally biased region" description="Low complexity" evidence="3">
    <location>
        <begin position="304"/>
        <end position="333"/>
    </location>
</feature>
<dbReference type="Gene3D" id="3.20.20.370">
    <property type="entry name" value="Glycoside hydrolase/deacetylase"/>
    <property type="match status" value="1"/>
</dbReference>
<dbReference type="InterPro" id="IPR011330">
    <property type="entry name" value="Glyco_hydro/deAcase_b/a-brl"/>
</dbReference>
<evidence type="ECO:0000256" key="1">
    <source>
        <dbReference type="ARBA" id="ARBA00022723"/>
    </source>
</evidence>
<reference evidence="6 7" key="1">
    <citation type="submission" date="2023-03" db="EMBL/GenBank/DDBJ databases">
        <title>Genome sequence of Lichtheimia ornata CBS 291.66.</title>
        <authorList>
            <person name="Mohabir J.T."/>
            <person name="Shea T.P."/>
            <person name="Kurbessoian T."/>
            <person name="Berby B."/>
            <person name="Fontaine J."/>
            <person name="Livny J."/>
            <person name="Gnirke A."/>
            <person name="Stajich J.E."/>
            <person name="Cuomo C.A."/>
        </authorList>
    </citation>
    <scope>NUCLEOTIDE SEQUENCE [LARGE SCALE GENOMIC DNA]</scope>
    <source>
        <strain evidence="6">CBS 291.66</strain>
    </source>
</reference>
<evidence type="ECO:0000313" key="7">
    <source>
        <dbReference type="Proteomes" id="UP001234581"/>
    </source>
</evidence>
<proteinExistence type="predicted"/>
<dbReference type="PROSITE" id="PS51677">
    <property type="entry name" value="NODB"/>
    <property type="match status" value="1"/>
</dbReference>
<comment type="caution">
    <text evidence="6">The sequence shown here is derived from an EMBL/GenBank/DDBJ whole genome shotgun (WGS) entry which is preliminary data.</text>
</comment>